<dbReference type="GO" id="GO:0034975">
    <property type="term" value="P:protein folding in endoplasmic reticulum"/>
    <property type="evidence" value="ECO:0007669"/>
    <property type="project" value="TreeGrafter"/>
</dbReference>
<comment type="caution">
    <text evidence="9">The sequence shown here is derived from an EMBL/GenBank/DDBJ whole genome shotgun (WGS) entry which is preliminary data.</text>
</comment>
<accession>A0A5C5FN15</accession>
<dbReference type="PANTHER" id="PTHR13116:SF5">
    <property type="entry name" value="ER MEMBRANE PROTEIN COMPLEX SUBUNIT 3"/>
    <property type="match status" value="1"/>
</dbReference>
<evidence type="ECO:0000256" key="5">
    <source>
        <dbReference type="ARBA" id="ARBA00022989"/>
    </source>
</evidence>
<feature type="compositionally biased region" description="Pro residues" evidence="8">
    <location>
        <begin position="101"/>
        <end position="113"/>
    </location>
</feature>
<dbReference type="PIRSF" id="PIRSF010045">
    <property type="entry name" value="DUF850_TM_euk"/>
    <property type="match status" value="1"/>
</dbReference>
<reference evidence="9 10" key="1">
    <citation type="submission" date="2019-03" db="EMBL/GenBank/DDBJ databases">
        <title>Rhodosporidium diobovatum UCD-FST 08-225 genome sequencing, assembly, and annotation.</title>
        <authorList>
            <person name="Fakankun I.U."/>
            <person name="Fristensky B."/>
            <person name="Levin D.B."/>
        </authorList>
    </citation>
    <scope>NUCLEOTIDE SEQUENCE [LARGE SCALE GENOMIC DNA]</scope>
    <source>
        <strain evidence="9 10">UCD-FST 08-225</strain>
    </source>
</reference>
<protein>
    <recommendedName>
        <fullName evidence="3 7">ER membrane protein complex subunit 3</fullName>
    </recommendedName>
</protein>
<dbReference type="Pfam" id="PF01956">
    <property type="entry name" value="EMC3_TMCO1"/>
    <property type="match status" value="1"/>
</dbReference>
<dbReference type="Proteomes" id="UP000311382">
    <property type="component" value="Unassembled WGS sequence"/>
</dbReference>
<evidence type="ECO:0000256" key="1">
    <source>
        <dbReference type="ARBA" id="ARBA00004141"/>
    </source>
</evidence>
<evidence type="ECO:0000256" key="3">
    <source>
        <dbReference type="ARBA" id="ARBA00020822"/>
    </source>
</evidence>
<sequence>MSRFVRAGLSEDLTLSSDVRAHVLVPLCVVVLLSGLVRHYLARVLTKPPKPQPLLVVREQRALTRAQVLRANSSHLPPAAFVALRSHLQAALEDGSYLKKPAPPEGSAPPNPLDNPQDMEQMMEGMTDMMKKQAVGFVPQMGTMYVVNRFFAGSLLARIPFPLPLRFKELLQRGIYLPDLTLDASWCSATSWYFLCMFGLGPVYQLLVGDSSASQVAMNPMMGMAGGGGAAAAPVMPGAPGQDFAKLFRGERENLDIVEYSWVCEGVEERLLDKFGHKA</sequence>
<evidence type="ECO:0000256" key="7">
    <source>
        <dbReference type="PIRNR" id="PIRNR010045"/>
    </source>
</evidence>
<organism evidence="9 10">
    <name type="scientific">Rhodotorula diobovata</name>
    <dbReference type="NCBI Taxonomy" id="5288"/>
    <lineage>
        <taxon>Eukaryota</taxon>
        <taxon>Fungi</taxon>
        <taxon>Dikarya</taxon>
        <taxon>Basidiomycota</taxon>
        <taxon>Pucciniomycotina</taxon>
        <taxon>Microbotryomycetes</taxon>
        <taxon>Sporidiobolales</taxon>
        <taxon>Sporidiobolaceae</taxon>
        <taxon>Rhodotorula</taxon>
    </lineage>
</organism>
<keyword evidence="6" id="KW-0472">Membrane</keyword>
<dbReference type="SMART" id="SM01415">
    <property type="entry name" value="DUF106"/>
    <property type="match status" value="1"/>
</dbReference>
<dbReference type="PANTHER" id="PTHR13116">
    <property type="entry name" value="ER MEMBRANE PROTEIN COMPLEX SUBUNIT 3"/>
    <property type="match status" value="1"/>
</dbReference>
<dbReference type="STRING" id="5288.A0A5C5FN15"/>
<evidence type="ECO:0000313" key="9">
    <source>
        <dbReference type="EMBL" id="TNY17606.1"/>
    </source>
</evidence>
<dbReference type="InterPro" id="IPR002809">
    <property type="entry name" value="EMC3/TMCO1"/>
</dbReference>
<comment type="similarity">
    <text evidence="2 7">Belongs to the EMC3 family.</text>
</comment>
<dbReference type="AlphaFoldDB" id="A0A5C5FN15"/>
<dbReference type="OrthoDB" id="6745403at2759"/>
<feature type="region of interest" description="Disordered" evidence="8">
    <location>
        <begin position="99"/>
        <end position="119"/>
    </location>
</feature>
<evidence type="ECO:0000256" key="4">
    <source>
        <dbReference type="ARBA" id="ARBA00022692"/>
    </source>
</evidence>
<name>A0A5C5FN15_9BASI</name>
<keyword evidence="4" id="KW-0812">Transmembrane</keyword>
<gene>
    <name evidence="9" type="ORF">DMC30DRAFT_369490</name>
</gene>
<evidence type="ECO:0000256" key="2">
    <source>
        <dbReference type="ARBA" id="ARBA00005376"/>
    </source>
</evidence>
<evidence type="ECO:0000256" key="8">
    <source>
        <dbReference type="SAM" id="MobiDB-lite"/>
    </source>
</evidence>
<evidence type="ECO:0000256" key="6">
    <source>
        <dbReference type="ARBA" id="ARBA00023136"/>
    </source>
</evidence>
<keyword evidence="5" id="KW-1133">Transmembrane helix</keyword>
<dbReference type="InterPro" id="IPR008568">
    <property type="entry name" value="EMC3"/>
</dbReference>
<comment type="subcellular location">
    <subcellularLocation>
        <location evidence="1">Membrane</location>
        <topology evidence="1">Multi-pass membrane protein</topology>
    </subcellularLocation>
</comment>
<dbReference type="EMBL" id="SOZI01000188">
    <property type="protein sequence ID" value="TNY17606.1"/>
    <property type="molecule type" value="Genomic_DNA"/>
</dbReference>
<evidence type="ECO:0000313" key="10">
    <source>
        <dbReference type="Proteomes" id="UP000311382"/>
    </source>
</evidence>
<proteinExistence type="inferred from homology"/>
<dbReference type="GO" id="GO:0072546">
    <property type="term" value="C:EMC complex"/>
    <property type="evidence" value="ECO:0007669"/>
    <property type="project" value="TreeGrafter"/>
</dbReference>
<comment type="function">
    <text evidence="7">The EMC seems to be required for efficient folding of proteins in the endoplasmic reticulum (ER).</text>
</comment>
<keyword evidence="10" id="KW-1185">Reference proteome</keyword>